<dbReference type="RefSeq" id="WP_211323657.1">
    <property type="nucleotide sequence ID" value="NZ_QGDO01000001.1"/>
</dbReference>
<protein>
    <submittedName>
        <fullName evidence="1">Uncharacterized protein</fullName>
    </submittedName>
</protein>
<name>A0A315ZE34_SEDFL</name>
<accession>A0A315ZE34</accession>
<comment type="caution">
    <text evidence="1">The sequence shown here is derived from an EMBL/GenBank/DDBJ whole genome shotgun (WGS) entry which is preliminary data.</text>
</comment>
<organism evidence="1 2">
    <name type="scientific">Sediminitomix flava</name>
    <dbReference type="NCBI Taxonomy" id="379075"/>
    <lineage>
        <taxon>Bacteria</taxon>
        <taxon>Pseudomonadati</taxon>
        <taxon>Bacteroidota</taxon>
        <taxon>Cytophagia</taxon>
        <taxon>Cytophagales</taxon>
        <taxon>Flammeovirgaceae</taxon>
        <taxon>Sediminitomix</taxon>
    </lineage>
</organism>
<keyword evidence="2" id="KW-1185">Reference proteome</keyword>
<dbReference type="Proteomes" id="UP000245535">
    <property type="component" value="Unassembled WGS sequence"/>
</dbReference>
<reference evidence="1 2" key="1">
    <citation type="submission" date="2018-03" db="EMBL/GenBank/DDBJ databases">
        <title>Genomic Encyclopedia of Archaeal and Bacterial Type Strains, Phase II (KMG-II): from individual species to whole genera.</title>
        <authorList>
            <person name="Goeker M."/>
        </authorList>
    </citation>
    <scope>NUCLEOTIDE SEQUENCE [LARGE SCALE GENOMIC DNA]</scope>
    <source>
        <strain evidence="1 2">DSM 28229</strain>
    </source>
</reference>
<dbReference type="EMBL" id="QGDO01000001">
    <property type="protein sequence ID" value="PWJ43876.1"/>
    <property type="molecule type" value="Genomic_DNA"/>
</dbReference>
<evidence type="ECO:0000313" key="1">
    <source>
        <dbReference type="EMBL" id="PWJ43876.1"/>
    </source>
</evidence>
<sequence length="66" mass="7774">MGYIKEPDGVTFVVEKRTLSIEEEKLLKDFLKGSKARNKGFLKQFKARNKDFLKQFKNTSFTSKRK</sequence>
<evidence type="ECO:0000313" key="2">
    <source>
        <dbReference type="Proteomes" id="UP000245535"/>
    </source>
</evidence>
<gene>
    <name evidence="1" type="ORF">BC781_101222</name>
</gene>
<dbReference type="AlphaFoldDB" id="A0A315ZE34"/>
<proteinExistence type="predicted"/>